<dbReference type="InterPro" id="IPR001433">
    <property type="entry name" value="OxRdtase_FAD/NAD-bd"/>
</dbReference>
<dbReference type="Pfam" id="PF00175">
    <property type="entry name" value="NAD_binding_1"/>
    <property type="match status" value="1"/>
</dbReference>
<sequence length="357" mass="38996">MQRSAARLGTAIHRHAGHLTLTQAVQRQPQRLVAELVSAHQETHHVKQFDFIVRDVLPDPDRSPLWLDRPPRGPRGRTSAPLAAPPASPAVAGVASSTADGDEGHGVERLTPFQPGQWCDFFVRGIETVAGFSLVSAPHALPRFQLALQESAYSAIVQHLWHRARPHERFQLRFGGGFVLQSDRRTPLLLIAGGVGLNPLMSMLRTLAARGHDAPVQLLYSVADAADVLFLDALDTCLRQLPSAHATLFLTQDLPADPGSRAAAAAAEWPAALTPAARLARWRAIPRTRVETGRIGPEHLAARLAALQARPRAPDGATPVHGVHVYMCGPTSMENALIRDLQHMQIDPDAIFYEEWW</sequence>
<accession>A0A4P9XFI8</accession>
<dbReference type="CDD" id="cd00322">
    <property type="entry name" value="FNR_like"/>
    <property type="match status" value="1"/>
</dbReference>
<dbReference type="InterPro" id="IPR039261">
    <property type="entry name" value="FNR_nucleotide-bd"/>
</dbReference>
<dbReference type="OrthoDB" id="436496at2759"/>
<evidence type="ECO:0000256" key="1">
    <source>
        <dbReference type="ARBA" id="ARBA00023002"/>
    </source>
</evidence>
<dbReference type="EMBL" id="ML014115">
    <property type="protein sequence ID" value="RKP03991.1"/>
    <property type="molecule type" value="Genomic_DNA"/>
</dbReference>
<reference evidence="6" key="1">
    <citation type="journal article" date="2018" name="Nat. Microbiol.">
        <title>Leveraging single-cell genomics to expand the fungal tree of life.</title>
        <authorList>
            <person name="Ahrendt S.R."/>
            <person name="Quandt C.A."/>
            <person name="Ciobanu D."/>
            <person name="Clum A."/>
            <person name="Salamov A."/>
            <person name="Andreopoulos B."/>
            <person name="Cheng J.F."/>
            <person name="Woyke T."/>
            <person name="Pelin A."/>
            <person name="Henrissat B."/>
            <person name="Reynolds N.K."/>
            <person name="Benny G.L."/>
            <person name="Smith M.E."/>
            <person name="James T.Y."/>
            <person name="Grigoriev I.V."/>
        </authorList>
    </citation>
    <scope>NUCLEOTIDE SEQUENCE [LARGE SCALE GENOMIC DNA]</scope>
    <source>
        <strain evidence="6">ATCC 52028</strain>
    </source>
</reference>
<protein>
    <recommendedName>
        <fullName evidence="4">Oxidoreductase FAD/NAD(P)-binding domain-containing protein</fullName>
    </recommendedName>
</protein>
<evidence type="ECO:0000313" key="6">
    <source>
        <dbReference type="Proteomes" id="UP000274922"/>
    </source>
</evidence>
<feature type="domain" description="Oxidoreductase FAD/NAD(P)-binding" evidence="4">
    <location>
        <begin position="190"/>
        <end position="249"/>
    </location>
</feature>
<dbReference type="PANTHER" id="PTHR46505">
    <property type="entry name" value="OXIDOREDUCTASE NAD-BINDING DOMAIN-CONTAINING PROTEIN 1"/>
    <property type="match status" value="1"/>
</dbReference>
<keyword evidence="6" id="KW-1185">Reference proteome</keyword>
<name>A0A4P9XFI8_9FUNG</name>
<dbReference type="InterPro" id="IPR052128">
    <property type="entry name" value="Oxidoreductase_NAD-binding"/>
</dbReference>
<dbReference type="AlphaFoldDB" id="A0A4P9XFI8"/>
<evidence type="ECO:0000259" key="4">
    <source>
        <dbReference type="Pfam" id="PF00175"/>
    </source>
</evidence>
<feature type="compositionally biased region" description="Low complexity" evidence="3">
    <location>
        <begin position="89"/>
        <end position="99"/>
    </location>
</feature>
<dbReference type="GO" id="GO:0005739">
    <property type="term" value="C:mitochondrion"/>
    <property type="evidence" value="ECO:0007669"/>
    <property type="project" value="TreeGrafter"/>
</dbReference>
<evidence type="ECO:0000256" key="3">
    <source>
        <dbReference type="SAM" id="MobiDB-lite"/>
    </source>
</evidence>
<dbReference type="PANTHER" id="PTHR46505:SF1">
    <property type="entry name" value="OXIDOREDUCTASE NAD-BINDING DOMAIN-CONTAINING PROTEIN 1"/>
    <property type="match status" value="1"/>
</dbReference>
<keyword evidence="1" id="KW-0560">Oxidoreductase</keyword>
<gene>
    <name evidence="5" type="ORF">CXG81DRAFT_16560</name>
</gene>
<proteinExistence type="predicted"/>
<dbReference type="PRINTS" id="PR00410">
    <property type="entry name" value="PHEHYDRXLASE"/>
</dbReference>
<feature type="region of interest" description="Disordered" evidence="3">
    <location>
        <begin position="62"/>
        <end position="109"/>
    </location>
</feature>
<organism evidence="5 6">
    <name type="scientific">Caulochytrium protostelioides</name>
    <dbReference type="NCBI Taxonomy" id="1555241"/>
    <lineage>
        <taxon>Eukaryota</taxon>
        <taxon>Fungi</taxon>
        <taxon>Fungi incertae sedis</taxon>
        <taxon>Chytridiomycota</taxon>
        <taxon>Chytridiomycota incertae sedis</taxon>
        <taxon>Chytridiomycetes</taxon>
        <taxon>Caulochytriales</taxon>
        <taxon>Caulochytriaceae</taxon>
        <taxon>Caulochytrium</taxon>
    </lineage>
</organism>
<dbReference type="Gene3D" id="3.40.50.80">
    <property type="entry name" value="Nucleotide-binding domain of ferredoxin-NADP reductase (FNR) module"/>
    <property type="match status" value="1"/>
</dbReference>
<evidence type="ECO:0000313" key="5">
    <source>
        <dbReference type="EMBL" id="RKP03991.1"/>
    </source>
</evidence>
<evidence type="ECO:0000256" key="2">
    <source>
        <dbReference type="ARBA" id="ARBA00023027"/>
    </source>
</evidence>
<keyword evidence="2" id="KW-0520">NAD</keyword>
<dbReference type="STRING" id="1555241.A0A4P9XFI8"/>
<dbReference type="Proteomes" id="UP000274922">
    <property type="component" value="Unassembled WGS sequence"/>
</dbReference>
<dbReference type="GO" id="GO:0016491">
    <property type="term" value="F:oxidoreductase activity"/>
    <property type="evidence" value="ECO:0007669"/>
    <property type="project" value="UniProtKB-KW"/>
</dbReference>
<dbReference type="SUPFAM" id="SSF52343">
    <property type="entry name" value="Ferredoxin reductase-like, C-terminal NADP-linked domain"/>
    <property type="match status" value="1"/>
</dbReference>